<sequence>MGKIFAGLDSVVDIKQLAVMKSSNIVGNVVADKFVDGHLHKFTHCSNENVHLYKQAYDEVCVVADNMFVDDHFQKLSKISDEIGNVYNNSCKFFGGHHDLTMSSIRSAKNKAKGFDLEFGALVGCPDKSMKHEINKVGSLNICLAMC</sequence>
<protein>
    <submittedName>
        <fullName evidence="1">Uncharacterized protein</fullName>
    </submittedName>
</protein>
<dbReference type="Proteomes" id="UP000215914">
    <property type="component" value="Unassembled WGS sequence"/>
</dbReference>
<reference evidence="1" key="1">
    <citation type="journal article" date="2017" name="Nature">
        <title>The sunflower genome provides insights into oil metabolism, flowering and Asterid evolution.</title>
        <authorList>
            <person name="Badouin H."/>
            <person name="Gouzy J."/>
            <person name="Grassa C.J."/>
            <person name="Murat F."/>
            <person name="Staton S.E."/>
            <person name="Cottret L."/>
            <person name="Lelandais-Briere C."/>
            <person name="Owens G.L."/>
            <person name="Carrere S."/>
            <person name="Mayjonade B."/>
            <person name="Legrand L."/>
            <person name="Gill N."/>
            <person name="Kane N.C."/>
            <person name="Bowers J.E."/>
            <person name="Hubner S."/>
            <person name="Bellec A."/>
            <person name="Berard A."/>
            <person name="Berges H."/>
            <person name="Blanchet N."/>
            <person name="Boniface M.C."/>
            <person name="Brunel D."/>
            <person name="Catrice O."/>
            <person name="Chaidir N."/>
            <person name="Claudel C."/>
            <person name="Donnadieu C."/>
            <person name="Faraut T."/>
            <person name="Fievet G."/>
            <person name="Helmstetter N."/>
            <person name="King M."/>
            <person name="Knapp S.J."/>
            <person name="Lai Z."/>
            <person name="Le Paslier M.C."/>
            <person name="Lippi Y."/>
            <person name="Lorenzon L."/>
            <person name="Mandel J.R."/>
            <person name="Marage G."/>
            <person name="Marchand G."/>
            <person name="Marquand E."/>
            <person name="Bret-Mestries E."/>
            <person name="Morien E."/>
            <person name="Nambeesan S."/>
            <person name="Nguyen T."/>
            <person name="Pegot-Espagnet P."/>
            <person name="Pouilly N."/>
            <person name="Raftis F."/>
            <person name="Sallet E."/>
            <person name="Schiex T."/>
            <person name="Thomas J."/>
            <person name="Vandecasteele C."/>
            <person name="Vares D."/>
            <person name="Vear F."/>
            <person name="Vautrin S."/>
            <person name="Crespi M."/>
            <person name="Mangin B."/>
            <person name="Burke J.M."/>
            <person name="Salse J."/>
            <person name="Munos S."/>
            <person name="Vincourt P."/>
            <person name="Rieseberg L.H."/>
            <person name="Langlade N.B."/>
        </authorList>
    </citation>
    <scope>NUCLEOTIDE SEQUENCE</scope>
    <source>
        <tissue evidence="1">Leaves</tissue>
    </source>
</reference>
<reference evidence="1" key="2">
    <citation type="submission" date="2020-06" db="EMBL/GenBank/DDBJ databases">
        <title>Helianthus annuus Genome sequencing and assembly Release 2.</title>
        <authorList>
            <person name="Gouzy J."/>
            <person name="Langlade N."/>
            <person name="Munos S."/>
        </authorList>
    </citation>
    <scope>NUCLEOTIDE SEQUENCE</scope>
    <source>
        <tissue evidence="1">Leaves</tissue>
    </source>
</reference>
<keyword evidence="2" id="KW-1185">Reference proteome</keyword>
<proteinExistence type="predicted"/>
<comment type="caution">
    <text evidence="1">The sequence shown here is derived from an EMBL/GenBank/DDBJ whole genome shotgun (WGS) entry which is preliminary data.</text>
</comment>
<dbReference type="AlphaFoldDB" id="A0A9K3JTK8"/>
<gene>
    <name evidence="1" type="ORF">HanXRQr2_Chr01g0009501</name>
</gene>
<organism evidence="1 2">
    <name type="scientific">Helianthus annuus</name>
    <name type="common">Common sunflower</name>
    <dbReference type="NCBI Taxonomy" id="4232"/>
    <lineage>
        <taxon>Eukaryota</taxon>
        <taxon>Viridiplantae</taxon>
        <taxon>Streptophyta</taxon>
        <taxon>Embryophyta</taxon>
        <taxon>Tracheophyta</taxon>
        <taxon>Spermatophyta</taxon>
        <taxon>Magnoliopsida</taxon>
        <taxon>eudicotyledons</taxon>
        <taxon>Gunneridae</taxon>
        <taxon>Pentapetalae</taxon>
        <taxon>asterids</taxon>
        <taxon>campanulids</taxon>
        <taxon>Asterales</taxon>
        <taxon>Asteraceae</taxon>
        <taxon>Asteroideae</taxon>
        <taxon>Heliantheae alliance</taxon>
        <taxon>Heliantheae</taxon>
        <taxon>Helianthus</taxon>
    </lineage>
</organism>
<evidence type="ECO:0000313" key="2">
    <source>
        <dbReference type="Proteomes" id="UP000215914"/>
    </source>
</evidence>
<dbReference type="Gramene" id="mRNA:HanXRQr2_Chr01g0009501">
    <property type="protein sequence ID" value="mRNA:HanXRQr2_Chr01g0009501"/>
    <property type="gene ID" value="HanXRQr2_Chr01g0009501"/>
</dbReference>
<name>A0A9K3JTK8_HELAN</name>
<accession>A0A9K3JTK8</accession>
<dbReference type="EMBL" id="MNCJ02000316">
    <property type="protein sequence ID" value="KAF5821072.1"/>
    <property type="molecule type" value="Genomic_DNA"/>
</dbReference>
<evidence type="ECO:0000313" key="1">
    <source>
        <dbReference type="EMBL" id="KAF5821072.1"/>
    </source>
</evidence>